<dbReference type="SUPFAM" id="SSF51430">
    <property type="entry name" value="NAD(P)-linked oxidoreductase"/>
    <property type="match status" value="1"/>
</dbReference>
<reference evidence="3 4" key="1">
    <citation type="submission" date="2018-12" db="EMBL/GenBank/DDBJ databases">
        <title>Rubrispira sanarue gen. nov., sp., nov., a member of the order Silvanigrellales, isolated from a brackish lake in Hamamatsu Japan.</title>
        <authorList>
            <person name="Maejima Y."/>
            <person name="Iino T."/>
            <person name="Muraguchi Y."/>
            <person name="Fukuda K."/>
            <person name="Nojiri H."/>
            <person name="Ohkuma M."/>
            <person name="Moriuchi R."/>
            <person name="Dohra H."/>
            <person name="Kimbara K."/>
            <person name="Shintani M."/>
        </authorList>
    </citation>
    <scope>NUCLEOTIDE SEQUENCE [LARGE SCALE GENOMIC DNA]</scope>
    <source>
        <strain evidence="3 4">RF1110005</strain>
    </source>
</reference>
<dbReference type="InterPro" id="IPR023210">
    <property type="entry name" value="NADP_OxRdtase_dom"/>
</dbReference>
<dbReference type="PANTHER" id="PTHR43364">
    <property type="entry name" value="NADH-SPECIFIC METHYLGLYOXAL REDUCTASE-RELATED"/>
    <property type="match status" value="1"/>
</dbReference>
<dbReference type="OrthoDB" id="9773828at2"/>
<protein>
    <recommendedName>
        <fullName evidence="2">NADP-dependent oxidoreductase domain-containing protein</fullName>
    </recommendedName>
</protein>
<feature type="domain" description="NADP-dependent oxidoreductase" evidence="2">
    <location>
        <begin position="15"/>
        <end position="312"/>
    </location>
</feature>
<name>A0A4P2VL72_FLUSA</name>
<dbReference type="AlphaFoldDB" id="A0A4P2VL72"/>
<dbReference type="GO" id="GO:0016491">
    <property type="term" value="F:oxidoreductase activity"/>
    <property type="evidence" value="ECO:0007669"/>
    <property type="project" value="UniProtKB-KW"/>
</dbReference>
<dbReference type="InterPro" id="IPR036812">
    <property type="entry name" value="NAD(P)_OxRdtase_dom_sf"/>
</dbReference>
<gene>
    <name evidence="3" type="ORF">JCM31447_05470</name>
</gene>
<dbReference type="Pfam" id="PF00248">
    <property type="entry name" value="Aldo_ket_red"/>
    <property type="match status" value="1"/>
</dbReference>
<dbReference type="InterPro" id="IPR020471">
    <property type="entry name" value="AKR"/>
</dbReference>
<accession>A0A4P2VL72</accession>
<dbReference type="InterPro" id="IPR018170">
    <property type="entry name" value="Aldo/ket_reductase_CS"/>
</dbReference>
<dbReference type="KEGG" id="sbf:JCM31447_05470"/>
<keyword evidence="1" id="KW-0560">Oxidoreductase</keyword>
<keyword evidence="4" id="KW-1185">Reference proteome</keyword>
<evidence type="ECO:0000259" key="2">
    <source>
        <dbReference type="Pfam" id="PF00248"/>
    </source>
</evidence>
<evidence type="ECO:0000256" key="1">
    <source>
        <dbReference type="ARBA" id="ARBA00023002"/>
    </source>
</evidence>
<dbReference type="GO" id="GO:0005829">
    <property type="term" value="C:cytosol"/>
    <property type="evidence" value="ECO:0007669"/>
    <property type="project" value="TreeGrafter"/>
</dbReference>
<organism evidence="3 4">
    <name type="scientific">Fluviispira sanaruensis</name>
    <dbReference type="NCBI Taxonomy" id="2493639"/>
    <lineage>
        <taxon>Bacteria</taxon>
        <taxon>Pseudomonadati</taxon>
        <taxon>Bdellovibrionota</taxon>
        <taxon>Oligoflexia</taxon>
        <taxon>Silvanigrellales</taxon>
        <taxon>Silvanigrellaceae</taxon>
        <taxon>Fluviispira</taxon>
    </lineage>
</organism>
<dbReference type="PRINTS" id="PR00069">
    <property type="entry name" value="ALDKETRDTASE"/>
</dbReference>
<dbReference type="PROSITE" id="PS00062">
    <property type="entry name" value="ALDOKETO_REDUCTASE_2"/>
    <property type="match status" value="1"/>
</dbReference>
<dbReference type="Proteomes" id="UP000291236">
    <property type="component" value="Chromosome"/>
</dbReference>
<dbReference type="RefSeq" id="WP_130606269.1">
    <property type="nucleotide sequence ID" value="NZ_AP019368.1"/>
</dbReference>
<evidence type="ECO:0000313" key="3">
    <source>
        <dbReference type="EMBL" id="BBH52109.1"/>
    </source>
</evidence>
<evidence type="ECO:0000313" key="4">
    <source>
        <dbReference type="Proteomes" id="UP000291236"/>
    </source>
</evidence>
<dbReference type="InterPro" id="IPR050523">
    <property type="entry name" value="AKR_Detox_Biosynth"/>
</dbReference>
<proteinExistence type="predicted"/>
<dbReference type="PANTHER" id="PTHR43364:SF4">
    <property type="entry name" value="NAD(P)-LINKED OXIDOREDUCTASE SUPERFAMILY PROTEIN"/>
    <property type="match status" value="1"/>
</dbReference>
<dbReference type="EMBL" id="AP019368">
    <property type="protein sequence ID" value="BBH52109.1"/>
    <property type="molecule type" value="Genomic_DNA"/>
</dbReference>
<dbReference type="Gene3D" id="3.20.20.100">
    <property type="entry name" value="NADP-dependent oxidoreductase domain"/>
    <property type="match status" value="1"/>
</dbReference>
<sequence length="322" mass="36148">MIFRSLGKNLQVSALGFGGAALSGEEGGYGFGSISEEQAHDLLQYAYEKKINLFDTAPIYGFGNSEKRIGRALSGMSNIRKNIVLVSKLGATWNTDKIRILDNSPETVKRMLSESLTNLKTDYLDLYMIHWPDAKNPVEKTMESLLYAKDEGLIRNIGVCNFNQDQLERALNVGHVDVIQNPFSLLDIESKNELFTFIKERNIGFMSYATLAKGMLSGSFGKNKKFEISDVRSLKEKVFQELYYSIQPLLNTFFNLAKECSLTPAQLALAWVLSHEEVGVALCGAKSFEQIDGLIDKVNYSLPLEIKNTLDKLSLEFKRVRV</sequence>